<feature type="transmembrane region" description="Helical" evidence="1">
    <location>
        <begin position="520"/>
        <end position="539"/>
    </location>
</feature>
<keyword evidence="1" id="KW-0472">Membrane</keyword>
<reference evidence="3 4" key="1">
    <citation type="journal article" date="2016" name="Nat. Commun.">
        <title>Thousands of microbial genomes shed light on interconnected biogeochemical processes in an aquifer system.</title>
        <authorList>
            <person name="Anantharaman K."/>
            <person name="Brown C.T."/>
            <person name="Hug L.A."/>
            <person name="Sharon I."/>
            <person name="Castelle C.J."/>
            <person name="Probst A.J."/>
            <person name="Thomas B.C."/>
            <person name="Singh A."/>
            <person name="Wilkins M.J."/>
            <person name="Karaoz U."/>
            <person name="Brodie E.L."/>
            <person name="Williams K.H."/>
            <person name="Hubbard S.S."/>
            <person name="Banfield J.F."/>
        </authorList>
    </citation>
    <scope>NUCLEOTIDE SEQUENCE [LARGE SCALE GENOMIC DNA]</scope>
</reference>
<evidence type="ECO:0000313" key="4">
    <source>
        <dbReference type="Proteomes" id="UP000177555"/>
    </source>
</evidence>
<keyword evidence="1" id="KW-0812">Transmembrane</keyword>
<gene>
    <name evidence="3" type="ORF">A2867_00985</name>
</gene>
<dbReference type="EMBL" id="MFCP01000021">
    <property type="protein sequence ID" value="OGE28110.1"/>
    <property type="molecule type" value="Genomic_DNA"/>
</dbReference>
<feature type="transmembrane region" description="Helical" evidence="1">
    <location>
        <begin position="345"/>
        <end position="365"/>
    </location>
</feature>
<feature type="transmembrane region" description="Helical" evidence="1">
    <location>
        <begin position="308"/>
        <end position="325"/>
    </location>
</feature>
<accession>A0A1F5JHY9</accession>
<sequence>MKKSLVIPLVLILLTLPSLLPFFNAKFFYTQDHIFIARLSQMSTVLSDGIFPVRWAPDLRYGEPLFNFYAPLPYYLGAAIGLLGFNFIWVAKILFMLSSILSAMTMYIFCRKLFSKRAAILASTLYIWAPYRAVDLYVRGALSEAWAFVFFPLIFYASLQIFEKATFKRIILFAFSLAGLFLTHNVTILMFIPFLLLWWMYLALTKINLKLILPNLAAFVLGLGLAAFFLLPAFFERQFIQTKYLIVGYFDFRAHFVAYQQFFSLFWGYGSSLWGSKDGMSFQLGLVNWVILVLAGVYGLLFRKEKKLLGLLAFLGLSFFLSIFLQHNKSAFIWEAIPSMAFIQFPWRFLAISVFIVAITGGVVADYFKKKFGVIYFILIASIILINFQYFRPKEYIDDSFFNKFLHIESMHKGVDLTKDYLPIWVQTVDGERFDTPRAEKGEIRVNSFTKRSQSAQGSFSVITDSVIELPITYFPGWEVRTDNQSINLQSPSKQGLIRFELPKGQYNVGVEFKDTPVRAIGNVISLFSLLLVVGIFAIKRYKFK</sequence>
<organism evidence="3 4">
    <name type="scientific">Candidatus Daviesbacteria bacterium RIFCSPHIGHO2_01_FULL_40_11</name>
    <dbReference type="NCBI Taxonomy" id="1797762"/>
    <lineage>
        <taxon>Bacteria</taxon>
        <taxon>Candidatus Daviesiibacteriota</taxon>
    </lineage>
</organism>
<feature type="transmembrane region" description="Helical" evidence="1">
    <location>
        <begin position="212"/>
        <end position="235"/>
    </location>
</feature>
<feature type="transmembrane region" description="Helical" evidence="1">
    <location>
        <begin position="137"/>
        <end position="159"/>
    </location>
</feature>
<name>A0A1F5JHY9_9BACT</name>
<evidence type="ECO:0000256" key="1">
    <source>
        <dbReference type="SAM" id="Phobius"/>
    </source>
</evidence>
<feature type="domain" description="Membrane protein 6-pyruvoyl-tetrahydropterin synthase-related" evidence="2">
    <location>
        <begin position="66"/>
        <end position="395"/>
    </location>
</feature>
<feature type="transmembrane region" description="Helical" evidence="1">
    <location>
        <begin position="256"/>
        <end position="274"/>
    </location>
</feature>
<comment type="caution">
    <text evidence="3">The sequence shown here is derived from an EMBL/GenBank/DDBJ whole genome shotgun (WGS) entry which is preliminary data.</text>
</comment>
<feature type="transmembrane region" description="Helical" evidence="1">
    <location>
        <begin position="113"/>
        <end position="131"/>
    </location>
</feature>
<proteinExistence type="predicted"/>
<dbReference type="AlphaFoldDB" id="A0A1F5JHY9"/>
<keyword evidence="1" id="KW-1133">Transmembrane helix</keyword>
<protein>
    <recommendedName>
        <fullName evidence="2">Membrane protein 6-pyruvoyl-tetrahydropterin synthase-related domain-containing protein</fullName>
    </recommendedName>
</protein>
<feature type="transmembrane region" description="Helical" evidence="1">
    <location>
        <begin position="74"/>
        <end position="101"/>
    </location>
</feature>
<feature type="transmembrane region" description="Helical" evidence="1">
    <location>
        <begin position="171"/>
        <end position="200"/>
    </location>
</feature>
<feature type="transmembrane region" description="Helical" evidence="1">
    <location>
        <begin position="280"/>
        <end position="301"/>
    </location>
</feature>
<dbReference type="Proteomes" id="UP000177555">
    <property type="component" value="Unassembled WGS sequence"/>
</dbReference>
<dbReference type="InterPro" id="IPR018776">
    <property type="entry name" value="Membrane_prot_PTPS-rel_domain"/>
</dbReference>
<evidence type="ECO:0000259" key="2">
    <source>
        <dbReference type="Pfam" id="PF10131"/>
    </source>
</evidence>
<dbReference type="Pfam" id="PF10131">
    <property type="entry name" value="PTPS_related"/>
    <property type="match status" value="1"/>
</dbReference>
<evidence type="ECO:0000313" key="3">
    <source>
        <dbReference type="EMBL" id="OGE28110.1"/>
    </source>
</evidence>
<feature type="transmembrane region" description="Helical" evidence="1">
    <location>
        <begin position="372"/>
        <end position="391"/>
    </location>
</feature>